<proteinExistence type="predicted"/>
<dbReference type="InterPro" id="IPR036179">
    <property type="entry name" value="Ig-like_dom_sf"/>
</dbReference>
<dbReference type="AlphaFoldDB" id="A0A7R8W618"/>
<dbReference type="InterPro" id="IPR003598">
    <property type="entry name" value="Ig_sub2"/>
</dbReference>
<protein>
    <submittedName>
        <fullName evidence="6">Uncharacterized protein</fullName>
    </submittedName>
</protein>
<keyword evidence="5" id="KW-0393">Immunoglobulin domain</keyword>
<evidence type="ECO:0000256" key="5">
    <source>
        <dbReference type="ARBA" id="ARBA00023319"/>
    </source>
</evidence>
<dbReference type="InterPro" id="IPR013162">
    <property type="entry name" value="CD80_C2-set"/>
</dbReference>
<dbReference type="SUPFAM" id="SSF48726">
    <property type="entry name" value="Immunoglobulin"/>
    <property type="match status" value="4"/>
</dbReference>
<reference evidence="6" key="1">
    <citation type="submission" date="2020-11" db="EMBL/GenBank/DDBJ databases">
        <authorList>
            <person name="Tran Van P."/>
        </authorList>
    </citation>
    <scope>NUCLEOTIDE SEQUENCE</scope>
</reference>
<keyword evidence="4" id="KW-0325">Glycoprotein</keyword>
<name>A0A7R8W618_9CRUS</name>
<dbReference type="Pfam" id="PF08205">
    <property type="entry name" value="C2-set_2"/>
    <property type="match status" value="1"/>
</dbReference>
<dbReference type="CDD" id="cd00096">
    <property type="entry name" value="Ig"/>
    <property type="match status" value="1"/>
</dbReference>
<dbReference type="PANTHER" id="PTHR11640:SF154">
    <property type="entry name" value="IRREGULAR CHIASM C-ROUGHEST PROTEIN-LIKE PROTEIN"/>
    <property type="match status" value="1"/>
</dbReference>
<dbReference type="InterPro" id="IPR051275">
    <property type="entry name" value="Cell_adhesion_signaling"/>
</dbReference>
<evidence type="ECO:0000256" key="2">
    <source>
        <dbReference type="ARBA" id="ARBA00023136"/>
    </source>
</evidence>
<evidence type="ECO:0000256" key="3">
    <source>
        <dbReference type="ARBA" id="ARBA00023157"/>
    </source>
</evidence>
<dbReference type="InterPro" id="IPR007110">
    <property type="entry name" value="Ig-like_dom"/>
</dbReference>
<accession>A0A7R8W618</accession>
<evidence type="ECO:0000256" key="4">
    <source>
        <dbReference type="ARBA" id="ARBA00023180"/>
    </source>
</evidence>
<dbReference type="PROSITE" id="PS50835">
    <property type="entry name" value="IG_LIKE"/>
    <property type="match status" value="3"/>
</dbReference>
<gene>
    <name evidence="6" type="ORF">CTOB1V02_LOCUS881</name>
</gene>
<dbReference type="PANTHER" id="PTHR11640">
    <property type="entry name" value="NEPHRIN"/>
    <property type="match status" value="1"/>
</dbReference>
<dbReference type="GO" id="GO:0005886">
    <property type="term" value="C:plasma membrane"/>
    <property type="evidence" value="ECO:0007669"/>
    <property type="project" value="TreeGrafter"/>
</dbReference>
<sequence>MCDIDSADDKEIRNSFLIRPVMMRLLGVACQGGLPCRRRGDRMTKPYNCRTVAQLNLHRINAALHLPTALGEMKAALAHQTFDQEPVYTEVNPGGEATLQCRIYQKRGGCSWQKDGKCDSFLTWCDSFLTWSPLYNTISIEECSVINKTMGRGTVISKSAMPVAPEDPLTCGIEFYMRYEDIQMVGSASVLIFGSGEGPEEPPGWDINEPLPNEVFRIDGRLDTAEKTVRIPISEEVPPFKIPFVSINETVLDMGTVNGSVQTNGSLSVPEMPDTEFGYCAGDFVLHSKAVWKFVGEPGQNWNFTVDWMKLPMAYPNFVYIGATYDPLKTEDIALFTDTIPEGQSPKVRIGHYVASVYFISTYHDARFSAGEMVLQGFNISFELVGDPEDVYATTTEPSTTTLSPIEDLALQNKVQFNFLDPKVTMDGLRENSTIAELWIQALAQTFADVCNEYARTEDIPLLGPVETKDIHLQMEYCYDTCYSSEECLRGEVYITAANTTNALAFDRYRLRQILNKESYTSRFRNGDVTLELECDLKIWWYVVGGGIIAAMIMFVVIWRVKAAIDRRETFAETKKKYQPKDINDDFGEQPGTYTHDSVRSVTSVHGHDNQGFDTEEDELYDRFKPVGIYKNKYEWAGNPDLGDCSLRVLNADLDFDDGDWECQVTASTYQSKDALTSRPARLVVRVPPQTPIIEFNGIQILSGRNLSTSEGAPTSVKCVSRYGNPAAQIRWFIGKRDITVAHSRQMNASELDTEKKWRAESVLNYTFGREHHLKRLKCVAQHEAYEPSRSREVQATLDVQFEKDMGSGFVGGVDMAFQLCVGSKSCCCQQQMSVKLVGNCLLRRKIAIDFEHALGDGRVNEYQEGEAEQSWRNMITVEYRHLHLTTPSFPRGDSPVISVDGVPTDDIEEGDSVLLRCLVQANPPAKVIWKKLGRSDYYNFEPELSFKRIARENSGNYVCEAQNELGKARGNSVEVDPLYHEEGVHYEKANQDKPRITSIGPSVNVTASAFESTSFSCEAEGNPPPKFKWLQRADVRSEAAYERGDRSQLVIQNVTYEHQGLYVCQAINVIKGNEQKGQSDTISLEVQALYPSQEITLGTTSLE</sequence>
<dbReference type="Pfam" id="PF13927">
    <property type="entry name" value="Ig_3"/>
    <property type="match status" value="2"/>
</dbReference>
<keyword evidence="3" id="KW-1015">Disulfide bond</keyword>
<dbReference type="SMART" id="SM00409">
    <property type="entry name" value="IG"/>
    <property type="match status" value="3"/>
</dbReference>
<comment type="subcellular location">
    <subcellularLocation>
        <location evidence="1">Membrane</location>
        <topology evidence="1">Single-pass type I membrane protein</topology>
    </subcellularLocation>
</comment>
<evidence type="ECO:0000256" key="1">
    <source>
        <dbReference type="ARBA" id="ARBA00004479"/>
    </source>
</evidence>
<dbReference type="OrthoDB" id="10039395at2759"/>
<dbReference type="InterPro" id="IPR003599">
    <property type="entry name" value="Ig_sub"/>
</dbReference>
<dbReference type="GO" id="GO:0005911">
    <property type="term" value="C:cell-cell junction"/>
    <property type="evidence" value="ECO:0007669"/>
    <property type="project" value="TreeGrafter"/>
</dbReference>
<keyword evidence="2" id="KW-0472">Membrane</keyword>
<organism evidence="6">
    <name type="scientific">Cyprideis torosa</name>
    <dbReference type="NCBI Taxonomy" id="163714"/>
    <lineage>
        <taxon>Eukaryota</taxon>
        <taxon>Metazoa</taxon>
        <taxon>Ecdysozoa</taxon>
        <taxon>Arthropoda</taxon>
        <taxon>Crustacea</taxon>
        <taxon>Oligostraca</taxon>
        <taxon>Ostracoda</taxon>
        <taxon>Podocopa</taxon>
        <taxon>Podocopida</taxon>
        <taxon>Cytherocopina</taxon>
        <taxon>Cytheroidea</taxon>
        <taxon>Cytherideidae</taxon>
        <taxon>Cyprideis</taxon>
    </lineage>
</organism>
<dbReference type="GO" id="GO:0098609">
    <property type="term" value="P:cell-cell adhesion"/>
    <property type="evidence" value="ECO:0007669"/>
    <property type="project" value="TreeGrafter"/>
</dbReference>
<dbReference type="EMBL" id="OB660117">
    <property type="protein sequence ID" value="CAD7222884.1"/>
    <property type="molecule type" value="Genomic_DNA"/>
</dbReference>
<dbReference type="Gene3D" id="2.60.40.10">
    <property type="entry name" value="Immunoglobulins"/>
    <property type="match status" value="4"/>
</dbReference>
<dbReference type="InterPro" id="IPR013783">
    <property type="entry name" value="Ig-like_fold"/>
</dbReference>
<evidence type="ECO:0000313" key="6">
    <source>
        <dbReference type="EMBL" id="CAD7222884.1"/>
    </source>
</evidence>
<dbReference type="SMART" id="SM00408">
    <property type="entry name" value="IGc2"/>
    <property type="match status" value="2"/>
</dbReference>
<dbReference type="GO" id="GO:0050839">
    <property type="term" value="F:cell adhesion molecule binding"/>
    <property type="evidence" value="ECO:0007669"/>
    <property type="project" value="TreeGrafter"/>
</dbReference>